<dbReference type="InterPro" id="IPR000219">
    <property type="entry name" value="DH_dom"/>
</dbReference>
<feature type="region of interest" description="Disordered" evidence="3">
    <location>
        <begin position="602"/>
        <end position="627"/>
    </location>
</feature>
<feature type="domain" description="SH3" evidence="4">
    <location>
        <begin position="1883"/>
        <end position="1944"/>
    </location>
</feature>
<dbReference type="InterPro" id="IPR047270">
    <property type="entry name" value="PH_ephexin"/>
</dbReference>
<feature type="compositionally biased region" description="Basic and acidic residues" evidence="3">
    <location>
        <begin position="1300"/>
        <end position="1314"/>
    </location>
</feature>
<dbReference type="Pfam" id="PF00018">
    <property type="entry name" value="SH3_1"/>
    <property type="match status" value="1"/>
</dbReference>
<organism evidence="6 7">
    <name type="scientific">Cryptotermes secundus</name>
    <dbReference type="NCBI Taxonomy" id="105785"/>
    <lineage>
        <taxon>Eukaryota</taxon>
        <taxon>Metazoa</taxon>
        <taxon>Ecdysozoa</taxon>
        <taxon>Arthropoda</taxon>
        <taxon>Hexapoda</taxon>
        <taxon>Insecta</taxon>
        <taxon>Pterygota</taxon>
        <taxon>Neoptera</taxon>
        <taxon>Polyneoptera</taxon>
        <taxon>Dictyoptera</taxon>
        <taxon>Blattodea</taxon>
        <taxon>Blattoidea</taxon>
        <taxon>Termitoidae</taxon>
        <taxon>Kalotermitidae</taxon>
        <taxon>Cryptotermitinae</taxon>
        <taxon>Cryptotermes</taxon>
    </lineage>
</organism>
<gene>
    <name evidence="6" type="ORF">B7P43_G07802</name>
</gene>
<dbReference type="Pfam" id="PF00621">
    <property type="entry name" value="RhoGEF"/>
    <property type="match status" value="1"/>
</dbReference>
<dbReference type="InterPro" id="IPR001452">
    <property type="entry name" value="SH3_domain"/>
</dbReference>
<dbReference type="InterPro" id="IPR047271">
    <property type="entry name" value="Ephexin-like"/>
</dbReference>
<dbReference type="InterPro" id="IPR011993">
    <property type="entry name" value="PH-like_dom_sf"/>
</dbReference>
<dbReference type="CDD" id="cd11793">
    <property type="entry name" value="SH3_ephexin1_like"/>
    <property type="match status" value="1"/>
</dbReference>
<accession>A0A2J7PJH1</accession>
<dbReference type="EMBL" id="NEVH01024947">
    <property type="protein sequence ID" value="PNF16486.1"/>
    <property type="molecule type" value="Genomic_DNA"/>
</dbReference>
<feature type="region of interest" description="Disordered" evidence="3">
    <location>
        <begin position="1298"/>
        <end position="1351"/>
    </location>
</feature>
<proteinExistence type="predicted"/>
<feature type="region of interest" description="Disordered" evidence="3">
    <location>
        <begin position="1206"/>
        <end position="1251"/>
    </location>
</feature>
<keyword evidence="7" id="KW-1185">Reference proteome</keyword>
<feature type="compositionally biased region" description="Low complexity" evidence="3">
    <location>
        <begin position="1398"/>
        <end position="1409"/>
    </location>
</feature>
<name>A0A2J7PJH1_9NEOP</name>
<dbReference type="InterPro" id="IPR036028">
    <property type="entry name" value="SH3-like_dom_sf"/>
</dbReference>
<feature type="compositionally biased region" description="Acidic residues" evidence="3">
    <location>
        <begin position="987"/>
        <end position="1004"/>
    </location>
</feature>
<dbReference type="Gene3D" id="1.20.900.10">
    <property type="entry name" value="Dbl homology (DH) domain"/>
    <property type="match status" value="1"/>
</dbReference>
<dbReference type="PANTHER" id="PTHR12845:SF5">
    <property type="entry name" value="EPHEXIN, ISOFORM D"/>
    <property type="match status" value="1"/>
</dbReference>
<evidence type="ECO:0000259" key="5">
    <source>
        <dbReference type="PROSITE" id="PS50010"/>
    </source>
</evidence>
<evidence type="ECO:0000259" key="4">
    <source>
        <dbReference type="PROSITE" id="PS50002"/>
    </source>
</evidence>
<feature type="compositionally biased region" description="Basic and acidic residues" evidence="3">
    <location>
        <begin position="251"/>
        <end position="275"/>
    </location>
</feature>
<dbReference type="Gene3D" id="2.30.30.40">
    <property type="entry name" value="SH3 Domains"/>
    <property type="match status" value="1"/>
</dbReference>
<feature type="region of interest" description="Disordered" evidence="3">
    <location>
        <begin position="718"/>
        <end position="761"/>
    </location>
</feature>
<dbReference type="SUPFAM" id="SSF50044">
    <property type="entry name" value="SH3-domain"/>
    <property type="match status" value="1"/>
</dbReference>
<feature type="region of interest" description="Disordered" evidence="3">
    <location>
        <begin position="1133"/>
        <end position="1191"/>
    </location>
</feature>
<feature type="region of interest" description="Disordered" evidence="3">
    <location>
        <begin position="239"/>
        <end position="314"/>
    </location>
</feature>
<feature type="region of interest" description="Disordered" evidence="3">
    <location>
        <begin position="423"/>
        <end position="451"/>
    </location>
</feature>
<feature type="compositionally biased region" description="Polar residues" evidence="3">
    <location>
        <begin position="433"/>
        <end position="445"/>
    </location>
</feature>
<dbReference type="PANTHER" id="PTHR12845">
    <property type="entry name" value="GUANINE NUCLEOTIDE EXCHANGE FACTOR"/>
    <property type="match status" value="1"/>
</dbReference>
<feature type="region of interest" description="Disordered" evidence="3">
    <location>
        <begin position="375"/>
        <end position="411"/>
    </location>
</feature>
<dbReference type="InterPro" id="IPR035899">
    <property type="entry name" value="DBL_dom_sf"/>
</dbReference>
<feature type="compositionally biased region" description="Basic residues" evidence="3">
    <location>
        <begin position="1133"/>
        <end position="1142"/>
    </location>
</feature>
<feature type="region of interest" description="Disordered" evidence="3">
    <location>
        <begin position="1398"/>
        <end position="1434"/>
    </location>
</feature>
<dbReference type="InParanoid" id="A0A2J7PJH1"/>
<feature type="compositionally biased region" description="Polar residues" evidence="3">
    <location>
        <begin position="725"/>
        <end position="738"/>
    </location>
</feature>
<dbReference type="SMART" id="SM00325">
    <property type="entry name" value="RhoGEF"/>
    <property type="match status" value="1"/>
</dbReference>
<sequence>MRAKKLTTGEEDGVMMVLKGAKHISSSISADGQLKASAQTSLHNWRSLDSRTGVSADSVNSAARNHTLDNKHSNSHQQERKVICGKSNFLSRFIEFRINDKLCKKMTSGAENDNEESGSVGIGNLSVLVDDSVSESHAAIDLFADGIDSTESEISPHQLDNDSMEIKGKLSGSNMTNVDNDWMVQSEDFSLKQFEVNTDRNTVIGDPVTNVHYKIPAIRRVEELRIRIEGNVENRNYGKERKNVHSKVKNCRNEGPVKKIATESQEDGPKLESKRGSSNTKESPRKVSFKVRSSSNNGRLSSSCMSSSGSRRSSTLNKGLLADARTPNLSSKVAALASKFNAIILENKEQRSVEIVQNDSKKKLLVIPQLGAGSITTASKKQPPTEKMAVCRRNSSNSKRESSLSNHGNNAKVASLGVALRKHSSARQPVLETDNSQKPSNNSNTKECKRRINVPYRPLAVGSKSGSVKAAIQIFEENATASPSAKNSAVVSAGKKIIVRDCSVDASKQSPESADARKEPKYPRVIFKRDTTLVRVSLDCEDVCNGGRTPKEVEDSISTQTNHCQTLTSELPRGNCEEGKENVCVKHNIQGKSNQNVTVVTVKGSSGQNEKEQKQTKSKPAVPVKKVTGEQIRKSVPFSKKSSKDSSYAKVISSSENIYRTVSNVLVAENTSARYDKLAFPQRTPALSESSINKISTIQETENSQQTDRELMAPNRSFLWGASPPGTSTRTQDDQSTVPVPENKDSGSASPEGSVHETNDNTDYIYDDVYPPFAVSNETSSIHPYSMVDSQDDDVYDDVGPPVNEEKQSPRIPQVTVSVSNCADGDGTESGYDYCHGSTDPSLDQNYDDCDGEGYQCIGEDNSHEDAESNIYDDVKSVTTLRMSDDVASVSNCYESIYSGSDGHMATDGRTTIDCSAMTAGGSSPSSSIGNHSFCDQSNSLYGVGGSRFDSASVSQASTVSAEDGAHEVLSYQLTCMGSGQPRSETSDEWVDVEMTDSEGEGSEEVVAACQGRPRSRRSPRRSRKMRKQWSKSAQKATGNLVDGGDHSSDSDADHHYEMLCEVVGDSKIDAVPYDDFDSFDSDVSDETYIKPSHQAGCDIANGRLPEPPPGQNIYGISKIAEAAGKKMLKLGKSLRKIRTKRNSNTAAEVQRKACPPLPTTPRPPPPSPPASLPSPPAPPPRISEKSVSSGNLAGRKYWSLRKFRRSVSASDQTPPTSPSSGPKKETATFYLTQALDADTGNVEGTVDRKSDVADIYIENDDIATSPSSVGSSKTVVYESGVEANYSSEGLQKTLMNFADSKKQRPKSAPERRNSGSVRPNSPPPLPPQSSGSSDNPKKPPRKEKRSSGNTSWYAECGLFDQRDVQNIGIIDAQKRNIRKQDRPVSNSWYAEVGLWDTSTSSPNDSSLSEQDARSQHTDFSGGDSPLTAGSPENSGVVERRFADEPLYQFYTAGVVERDMRSELDSDGYEEIGDGSQKVRYSRPTAMELIQPREGQHRTLWCEIPEVVSSRVLSTLSTHQKKLQEAKFEIITSEASYINSLNVLEKHFMSSLEAYDESVLSKNDRRTLFSNLIPVKTCSEHFLAELEKCWQDNILLNGICDVVYKHASNNFSAYVKYCSNQICLDRTLRGLKEQNTKFSEVLLQLESNAVCQSLSLHSFLMLPMQRITRLPLLMDALLTRLDPKDDEYSTCQLALATLNKIVQNCNEDARRMERMEEILILSPQLYFPNEVKAIPIISSTRWLVKKGELTQLVWRGDEGKLTFGKKFSRIQVHIFLFTDLLVITKKKRRTTPDATGDECYAVVDYCPRNLVQMTSAEGMTNLPVKFTSDGGRNLMLLTMLQNHEKKTVEMVLSCSMESDRQRWLEAVNPPVSDNPDETVYEEWDCPQVTAVHPYVARQPDELSLEVADVVNVLRKITDGWYQGERIRDGERGWFPGNHTVEVLSAHVRARNLKQRYRLLALSGNFLEAQRKEKQAK</sequence>
<dbReference type="SMART" id="SM00326">
    <property type="entry name" value="SH3"/>
    <property type="match status" value="1"/>
</dbReference>
<feature type="region of interest" description="Disordered" evidence="3">
    <location>
        <begin position="977"/>
        <end position="1053"/>
    </location>
</feature>
<dbReference type="STRING" id="105785.A0A2J7PJH1"/>
<evidence type="ECO:0000313" key="7">
    <source>
        <dbReference type="Proteomes" id="UP000235965"/>
    </source>
</evidence>
<feature type="compositionally biased region" description="Basic residues" evidence="3">
    <location>
        <begin position="1014"/>
        <end position="1030"/>
    </location>
</feature>
<dbReference type="OrthoDB" id="27593at2759"/>
<dbReference type="FunCoup" id="A0A2J7PJH1">
    <property type="interactions" value="4"/>
</dbReference>
<dbReference type="Gene3D" id="2.30.29.30">
    <property type="entry name" value="Pleckstrin-homology domain (PH domain)/Phosphotyrosine-binding domain (PTB)"/>
    <property type="match status" value="1"/>
</dbReference>
<evidence type="ECO:0000256" key="1">
    <source>
        <dbReference type="ARBA" id="ARBA00022443"/>
    </source>
</evidence>
<dbReference type="GO" id="GO:0005085">
    <property type="term" value="F:guanyl-nucleotide exchange factor activity"/>
    <property type="evidence" value="ECO:0007669"/>
    <property type="project" value="InterPro"/>
</dbReference>
<evidence type="ECO:0000313" key="6">
    <source>
        <dbReference type="EMBL" id="PNF16486.1"/>
    </source>
</evidence>
<feature type="compositionally biased region" description="Low complexity" evidence="3">
    <location>
        <begin position="292"/>
        <end position="314"/>
    </location>
</feature>
<keyword evidence="1 2" id="KW-0728">SH3 domain</keyword>
<dbReference type="PROSITE" id="PS50010">
    <property type="entry name" value="DH_2"/>
    <property type="match status" value="1"/>
</dbReference>
<protein>
    <recommendedName>
        <fullName evidence="8">Rho guanine nucleotide exchange factor 26</fullName>
    </recommendedName>
</protein>
<evidence type="ECO:0000256" key="3">
    <source>
        <dbReference type="SAM" id="MobiDB-lite"/>
    </source>
</evidence>
<feature type="compositionally biased region" description="Basic and acidic residues" evidence="3">
    <location>
        <begin position="1044"/>
        <end position="1053"/>
    </location>
</feature>
<evidence type="ECO:0008006" key="8">
    <source>
        <dbReference type="Google" id="ProtNLM"/>
    </source>
</evidence>
<dbReference type="SUPFAM" id="SSF50729">
    <property type="entry name" value="PH domain-like"/>
    <property type="match status" value="1"/>
</dbReference>
<comment type="caution">
    <text evidence="6">The sequence shown here is derived from an EMBL/GenBank/DDBJ whole genome shotgun (WGS) entry which is preliminary data.</text>
</comment>
<dbReference type="CDD" id="cd01221">
    <property type="entry name" value="PH_ephexin"/>
    <property type="match status" value="1"/>
</dbReference>
<feature type="domain" description="DH" evidence="5">
    <location>
        <begin position="1522"/>
        <end position="1708"/>
    </location>
</feature>
<evidence type="ECO:0000256" key="2">
    <source>
        <dbReference type="PROSITE-ProRule" id="PRU00192"/>
    </source>
</evidence>
<dbReference type="CDD" id="cd00160">
    <property type="entry name" value="RhoGEF"/>
    <property type="match status" value="1"/>
</dbReference>
<reference evidence="6 7" key="1">
    <citation type="submission" date="2017-12" db="EMBL/GenBank/DDBJ databases">
        <title>Hemimetabolous genomes reveal molecular basis of termite eusociality.</title>
        <authorList>
            <person name="Harrison M.C."/>
            <person name="Jongepier E."/>
            <person name="Robertson H.M."/>
            <person name="Arning N."/>
            <person name="Bitard-Feildel T."/>
            <person name="Chao H."/>
            <person name="Childers C.P."/>
            <person name="Dinh H."/>
            <person name="Doddapaneni H."/>
            <person name="Dugan S."/>
            <person name="Gowin J."/>
            <person name="Greiner C."/>
            <person name="Han Y."/>
            <person name="Hu H."/>
            <person name="Hughes D.S.T."/>
            <person name="Huylmans A.-K."/>
            <person name="Kemena C."/>
            <person name="Kremer L.P.M."/>
            <person name="Lee S.L."/>
            <person name="Lopez-Ezquerra A."/>
            <person name="Mallet L."/>
            <person name="Monroy-Kuhn J.M."/>
            <person name="Moser A."/>
            <person name="Murali S.C."/>
            <person name="Muzny D.M."/>
            <person name="Otani S."/>
            <person name="Piulachs M.-D."/>
            <person name="Poelchau M."/>
            <person name="Qu J."/>
            <person name="Schaub F."/>
            <person name="Wada-Katsumata A."/>
            <person name="Worley K.C."/>
            <person name="Xie Q."/>
            <person name="Ylla G."/>
            <person name="Poulsen M."/>
            <person name="Gibbs R.A."/>
            <person name="Schal C."/>
            <person name="Richards S."/>
            <person name="Belles X."/>
            <person name="Korb J."/>
            <person name="Bornberg-Bauer E."/>
        </authorList>
    </citation>
    <scope>NUCLEOTIDE SEQUENCE [LARGE SCALE GENOMIC DNA]</scope>
    <source>
        <tissue evidence="6">Whole body</tissue>
    </source>
</reference>
<dbReference type="SUPFAM" id="SSF48065">
    <property type="entry name" value="DBL homology domain (DH-domain)"/>
    <property type="match status" value="1"/>
</dbReference>
<dbReference type="PROSITE" id="PS50002">
    <property type="entry name" value="SH3"/>
    <property type="match status" value="1"/>
</dbReference>
<dbReference type="Proteomes" id="UP000235965">
    <property type="component" value="Unassembled WGS sequence"/>
</dbReference>
<feature type="compositionally biased region" description="Pro residues" evidence="3">
    <location>
        <begin position="1156"/>
        <end position="1182"/>
    </location>
</feature>